<dbReference type="CDD" id="cd00093">
    <property type="entry name" value="HTH_XRE"/>
    <property type="match status" value="1"/>
</dbReference>
<feature type="domain" description="HTH cro/C1-type" evidence="2">
    <location>
        <begin position="7"/>
        <end position="62"/>
    </location>
</feature>
<protein>
    <submittedName>
        <fullName evidence="3">Helix-turn-helix transcriptional regulator</fullName>
    </submittedName>
</protein>
<keyword evidence="4" id="KW-1185">Reference proteome</keyword>
<dbReference type="RefSeq" id="WP_193736863.1">
    <property type="nucleotide sequence ID" value="NZ_CP063304.1"/>
</dbReference>
<name>A0A7M2RKM3_9FIRM</name>
<dbReference type="Pfam" id="PF01381">
    <property type="entry name" value="HTH_3"/>
    <property type="match status" value="1"/>
</dbReference>
<dbReference type="Proteomes" id="UP000593601">
    <property type="component" value="Chromosome"/>
</dbReference>
<accession>A0A7M2RKM3</accession>
<dbReference type="InterPro" id="IPR001387">
    <property type="entry name" value="Cro/C1-type_HTH"/>
</dbReference>
<reference evidence="3 4" key="1">
    <citation type="submission" date="2020-10" db="EMBL/GenBank/DDBJ databases">
        <title>Blautia liquoris sp.nov., isolated from the mud in a fermentation cellar used for the production of Chinese strong-flavoured liquor.</title>
        <authorList>
            <person name="Lu L."/>
        </authorList>
    </citation>
    <scope>NUCLEOTIDE SEQUENCE [LARGE SCALE GENOMIC DNA]</scope>
    <source>
        <strain evidence="3 4">LZLJ-3</strain>
    </source>
</reference>
<organism evidence="3 4">
    <name type="scientific">Blautia liquoris</name>
    <dbReference type="NCBI Taxonomy" id="2779518"/>
    <lineage>
        <taxon>Bacteria</taxon>
        <taxon>Bacillati</taxon>
        <taxon>Bacillota</taxon>
        <taxon>Clostridia</taxon>
        <taxon>Lachnospirales</taxon>
        <taxon>Lachnospiraceae</taxon>
        <taxon>Blautia</taxon>
    </lineage>
</organism>
<gene>
    <name evidence="3" type="ORF">INP51_06265</name>
</gene>
<evidence type="ECO:0000313" key="4">
    <source>
        <dbReference type="Proteomes" id="UP000593601"/>
    </source>
</evidence>
<dbReference type="PROSITE" id="PS50943">
    <property type="entry name" value="HTH_CROC1"/>
    <property type="match status" value="1"/>
</dbReference>
<evidence type="ECO:0000256" key="1">
    <source>
        <dbReference type="SAM" id="MobiDB-lite"/>
    </source>
</evidence>
<evidence type="ECO:0000259" key="2">
    <source>
        <dbReference type="PROSITE" id="PS50943"/>
    </source>
</evidence>
<proteinExistence type="predicted"/>
<dbReference type="InterPro" id="IPR010982">
    <property type="entry name" value="Lambda_DNA-bd_dom_sf"/>
</dbReference>
<dbReference type="KEGG" id="bliq:INP51_06265"/>
<dbReference type="SMART" id="SM00530">
    <property type="entry name" value="HTH_XRE"/>
    <property type="match status" value="1"/>
</dbReference>
<dbReference type="Gene3D" id="1.10.260.40">
    <property type="entry name" value="lambda repressor-like DNA-binding domains"/>
    <property type="match status" value="1"/>
</dbReference>
<dbReference type="AlphaFoldDB" id="A0A7M2RKM3"/>
<dbReference type="GO" id="GO:0003677">
    <property type="term" value="F:DNA binding"/>
    <property type="evidence" value="ECO:0007669"/>
    <property type="project" value="InterPro"/>
</dbReference>
<feature type="region of interest" description="Disordered" evidence="1">
    <location>
        <begin position="133"/>
        <end position="152"/>
    </location>
</feature>
<sequence length="152" mass="17215">MTIGDRIKQRRLELDLSVDDLAGRLGKNRATVYRYESNDIENLPITLMSTLAKALNTTPAFLMGWECDEPSQNKITDLSNQTIRLINDNIEKLNNNGQKKLLDYSEILVGNPDYVEDSTPILNAAHARTDIKQTPEGKAHDDAIMMDPKEWE</sequence>
<dbReference type="SUPFAM" id="SSF47413">
    <property type="entry name" value="lambda repressor-like DNA-binding domains"/>
    <property type="match status" value="1"/>
</dbReference>
<dbReference type="EMBL" id="CP063304">
    <property type="protein sequence ID" value="QOV20544.1"/>
    <property type="molecule type" value="Genomic_DNA"/>
</dbReference>
<evidence type="ECO:0000313" key="3">
    <source>
        <dbReference type="EMBL" id="QOV20544.1"/>
    </source>
</evidence>